<proteinExistence type="predicted"/>
<dbReference type="EMBL" id="JAAEJV010000017">
    <property type="protein sequence ID" value="MBF5059310.1"/>
    <property type="molecule type" value="Genomic_DNA"/>
</dbReference>
<evidence type="ECO:0000313" key="1">
    <source>
        <dbReference type="EMBL" id="MBF5059310.1"/>
    </source>
</evidence>
<sequence>MGGKFFRSDQTYTFFGRLPLGYTLRWGSSKEDLEWKHIARLLIDLRVKIGYTNRFFHDKIVGKGVLET</sequence>
<accession>A0ABS0AZD7</accession>
<organism evidence="1 2">
    <name type="scientific">Candidatus Neptunichlamydia vexilliferae</name>
    <dbReference type="NCBI Taxonomy" id="1651774"/>
    <lineage>
        <taxon>Bacteria</taxon>
        <taxon>Pseudomonadati</taxon>
        <taxon>Chlamydiota</taxon>
        <taxon>Chlamydiia</taxon>
        <taxon>Parachlamydiales</taxon>
        <taxon>Simkaniaceae</taxon>
        <taxon>Candidatus Neptunichlamydia</taxon>
    </lineage>
</organism>
<gene>
    <name evidence="1" type="ORF">NEPTK9_000820</name>
</gene>
<reference evidence="1 2" key="1">
    <citation type="submission" date="2020-01" db="EMBL/GenBank/DDBJ databases">
        <title>Draft genome sequence of Cand. Neptunochlamydia vexilliferae K9.</title>
        <authorList>
            <person name="Schulz F."/>
            <person name="Koestlbacher S."/>
            <person name="Wascher F."/>
            <person name="Pizzetti I."/>
            <person name="Horn M."/>
        </authorList>
    </citation>
    <scope>NUCLEOTIDE SEQUENCE [LARGE SCALE GENOMIC DNA]</scope>
    <source>
        <strain evidence="1 2">K9</strain>
    </source>
</reference>
<keyword evidence="2" id="KW-1185">Reference proteome</keyword>
<protein>
    <submittedName>
        <fullName evidence="1">Uncharacterized protein</fullName>
    </submittedName>
</protein>
<comment type="caution">
    <text evidence="1">The sequence shown here is derived from an EMBL/GenBank/DDBJ whole genome shotgun (WGS) entry which is preliminary data.</text>
</comment>
<evidence type="ECO:0000313" key="2">
    <source>
        <dbReference type="Proteomes" id="UP001194714"/>
    </source>
</evidence>
<dbReference type="Proteomes" id="UP001194714">
    <property type="component" value="Unassembled WGS sequence"/>
</dbReference>
<name>A0ABS0AZD7_9BACT</name>